<dbReference type="GO" id="GO:0016747">
    <property type="term" value="F:acyltransferase activity, transferring groups other than amino-acyl groups"/>
    <property type="evidence" value="ECO:0007669"/>
    <property type="project" value="InterPro"/>
</dbReference>
<evidence type="ECO:0000256" key="1">
    <source>
        <dbReference type="SAM" id="Phobius"/>
    </source>
</evidence>
<accession>A0AAN5IF57</accession>
<dbReference type="InterPro" id="IPR002656">
    <property type="entry name" value="Acyl_transf_3_dom"/>
</dbReference>
<dbReference type="InterPro" id="IPR050879">
    <property type="entry name" value="Acyltransferase_3"/>
</dbReference>
<feature type="non-terminal residue" evidence="3">
    <location>
        <position position="1"/>
    </location>
</feature>
<keyword evidence="4" id="KW-1185">Reference proteome</keyword>
<keyword evidence="1" id="KW-0472">Membrane</keyword>
<feature type="domain" description="Acyltransferase 3" evidence="2">
    <location>
        <begin position="1"/>
        <end position="91"/>
    </location>
</feature>
<name>A0AAN5IF57_9BILA</name>
<protein>
    <recommendedName>
        <fullName evidence="2">Acyltransferase 3 domain-containing protein</fullName>
    </recommendedName>
</protein>
<sequence>GLRGIAVIAVVLFHCKVDYVGRGFLGVDVFFVLSGYFMARALHGKSVDIRTAVEFYKRRVKRLLPSFALLLLLVTLAIPWFFIFDEIEQTTSEISMSMLFAINVKFANDANDYW</sequence>
<organism evidence="3 4">
    <name type="scientific">Pristionchus mayeri</name>
    <dbReference type="NCBI Taxonomy" id="1317129"/>
    <lineage>
        <taxon>Eukaryota</taxon>
        <taxon>Metazoa</taxon>
        <taxon>Ecdysozoa</taxon>
        <taxon>Nematoda</taxon>
        <taxon>Chromadorea</taxon>
        <taxon>Rhabditida</taxon>
        <taxon>Rhabditina</taxon>
        <taxon>Diplogasteromorpha</taxon>
        <taxon>Diplogasteroidea</taxon>
        <taxon>Neodiplogasteridae</taxon>
        <taxon>Pristionchus</taxon>
    </lineage>
</organism>
<dbReference type="PANTHER" id="PTHR23028:SF53">
    <property type="entry name" value="ACYL_TRANSF_3 DOMAIN-CONTAINING PROTEIN"/>
    <property type="match status" value="1"/>
</dbReference>
<dbReference type="Pfam" id="PF01757">
    <property type="entry name" value="Acyl_transf_3"/>
    <property type="match status" value="1"/>
</dbReference>
<dbReference type="EMBL" id="BTRK01000006">
    <property type="protein sequence ID" value="GMR61980.1"/>
    <property type="molecule type" value="Genomic_DNA"/>
</dbReference>
<dbReference type="Proteomes" id="UP001328107">
    <property type="component" value="Unassembled WGS sequence"/>
</dbReference>
<dbReference type="GO" id="GO:0000271">
    <property type="term" value="P:polysaccharide biosynthetic process"/>
    <property type="evidence" value="ECO:0007669"/>
    <property type="project" value="TreeGrafter"/>
</dbReference>
<evidence type="ECO:0000313" key="4">
    <source>
        <dbReference type="Proteomes" id="UP001328107"/>
    </source>
</evidence>
<feature type="non-terminal residue" evidence="3">
    <location>
        <position position="114"/>
    </location>
</feature>
<evidence type="ECO:0000313" key="3">
    <source>
        <dbReference type="EMBL" id="GMR61980.1"/>
    </source>
</evidence>
<feature type="transmembrane region" description="Helical" evidence="1">
    <location>
        <begin position="63"/>
        <end position="83"/>
    </location>
</feature>
<dbReference type="GO" id="GO:0016020">
    <property type="term" value="C:membrane"/>
    <property type="evidence" value="ECO:0007669"/>
    <property type="project" value="TreeGrafter"/>
</dbReference>
<keyword evidence="1" id="KW-1133">Transmembrane helix</keyword>
<keyword evidence="1" id="KW-0812">Transmembrane</keyword>
<gene>
    <name evidence="3" type="ORF">PMAYCL1PPCAC_32175</name>
</gene>
<comment type="caution">
    <text evidence="3">The sequence shown here is derived from an EMBL/GenBank/DDBJ whole genome shotgun (WGS) entry which is preliminary data.</text>
</comment>
<reference evidence="4" key="1">
    <citation type="submission" date="2022-10" db="EMBL/GenBank/DDBJ databases">
        <title>Genome assembly of Pristionchus species.</title>
        <authorList>
            <person name="Yoshida K."/>
            <person name="Sommer R.J."/>
        </authorList>
    </citation>
    <scope>NUCLEOTIDE SEQUENCE [LARGE SCALE GENOMIC DNA]</scope>
    <source>
        <strain evidence="4">RS5460</strain>
    </source>
</reference>
<dbReference type="PANTHER" id="PTHR23028">
    <property type="entry name" value="ACETYLTRANSFERASE"/>
    <property type="match status" value="1"/>
</dbReference>
<feature type="transmembrane region" description="Helical" evidence="1">
    <location>
        <begin position="23"/>
        <end position="42"/>
    </location>
</feature>
<proteinExistence type="predicted"/>
<dbReference type="AlphaFoldDB" id="A0AAN5IF57"/>
<evidence type="ECO:0000259" key="2">
    <source>
        <dbReference type="Pfam" id="PF01757"/>
    </source>
</evidence>